<accession>L1JMZ0</accession>
<keyword evidence="3" id="KW-1185">Reference proteome</keyword>
<gene>
    <name evidence="1" type="ORF">GUITHDRAFT_104972</name>
</gene>
<name>L1JMZ0_GUITC</name>
<dbReference type="RefSeq" id="XP_005836423.1">
    <property type="nucleotide sequence ID" value="XM_005836366.1"/>
</dbReference>
<sequence>MTMRRLLLAKLGFIRGSAHVLCCLLLFTGRVTAGQRENFTVVASLTRPEEIYLPGRVGARCEQALVNFSRPHKERWNASLEDFLSLLPAKFSSLRVGEVFPVLNETAVLDRWLRKLHPGAKHARYHPLDPQVRPEAGGYGILRAISNERMEFLFRIQAEFLLQPSPPLFAMPSRLDGTLVMDSSGQKIFFFDLSLPTVRAYNLLLECGEPFAKLGNKLDAAPSSPDARRLTVNRLILRRDAIDKEGDREDGNCELLQDSNDHVAARLNGEELPDDVEPPLMRMDDRDQAEIAASNDGTPGGVEGGAAMAMADFQFFPGVNSEESPAADMTLDTAVQELNFTEMRIQYRSELYDQQVAIEWTASLPVADAQDKLAVSLYPFLGAGYDQDYMQAFERAGSSRRPLLAVLSETPVILLLRERFVNTWVLKKDLEDDLSTNSEGSTMLPRRMLARRLLAASDQLAQVVVLTADEYGDFSSERAALTLYTETGANAAMDRTVSGFMQFLQDCLDQHHQHNQADI</sequence>
<organism evidence="1">
    <name type="scientific">Guillardia theta (strain CCMP2712)</name>
    <name type="common">Cryptophyte</name>
    <dbReference type="NCBI Taxonomy" id="905079"/>
    <lineage>
        <taxon>Eukaryota</taxon>
        <taxon>Cryptophyceae</taxon>
        <taxon>Pyrenomonadales</taxon>
        <taxon>Geminigeraceae</taxon>
        <taxon>Guillardia</taxon>
    </lineage>
</organism>
<dbReference type="PaxDb" id="55529-EKX49443"/>
<dbReference type="OrthoDB" id="10062435at2759"/>
<evidence type="ECO:0000313" key="2">
    <source>
        <dbReference type="EnsemblProtists" id="EKX49443"/>
    </source>
</evidence>
<dbReference type="GeneID" id="17305905"/>
<evidence type="ECO:0000313" key="3">
    <source>
        <dbReference type="Proteomes" id="UP000011087"/>
    </source>
</evidence>
<proteinExistence type="predicted"/>
<dbReference type="GO" id="GO:0005789">
    <property type="term" value="C:endoplasmic reticulum membrane"/>
    <property type="evidence" value="ECO:0007669"/>
    <property type="project" value="TreeGrafter"/>
</dbReference>
<evidence type="ECO:0000313" key="1">
    <source>
        <dbReference type="EMBL" id="EKX49443.1"/>
    </source>
</evidence>
<reference evidence="1 3" key="1">
    <citation type="journal article" date="2012" name="Nature">
        <title>Algal genomes reveal evolutionary mosaicism and the fate of nucleomorphs.</title>
        <authorList>
            <consortium name="DOE Joint Genome Institute"/>
            <person name="Curtis B.A."/>
            <person name="Tanifuji G."/>
            <person name="Burki F."/>
            <person name="Gruber A."/>
            <person name="Irimia M."/>
            <person name="Maruyama S."/>
            <person name="Arias M.C."/>
            <person name="Ball S.G."/>
            <person name="Gile G.H."/>
            <person name="Hirakawa Y."/>
            <person name="Hopkins J.F."/>
            <person name="Kuo A."/>
            <person name="Rensing S.A."/>
            <person name="Schmutz J."/>
            <person name="Symeonidi A."/>
            <person name="Elias M."/>
            <person name="Eveleigh R.J."/>
            <person name="Herman E.K."/>
            <person name="Klute M.J."/>
            <person name="Nakayama T."/>
            <person name="Obornik M."/>
            <person name="Reyes-Prieto A."/>
            <person name="Armbrust E.V."/>
            <person name="Aves S.J."/>
            <person name="Beiko R.G."/>
            <person name="Coutinho P."/>
            <person name="Dacks J.B."/>
            <person name="Durnford D.G."/>
            <person name="Fast N.M."/>
            <person name="Green B.R."/>
            <person name="Grisdale C.J."/>
            <person name="Hempel F."/>
            <person name="Henrissat B."/>
            <person name="Hoppner M.P."/>
            <person name="Ishida K."/>
            <person name="Kim E."/>
            <person name="Koreny L."/>
            <person name="Kroth P.G."/>
            <person name="Liu Y."/>
            <person name="Malik S.B."/>
            <person name="Maier U.G."/>
            <person name="McRose D."/>
            <person name="Mock T."/>
            <person name="Neilson J.A."/>
            <person name="Onodera N.T."/>
            <person name="Poole A.M."/>
            <person name="Pritham E.J."/>
            <person name="Richards T.A."/>
            <person name="Rocap G."/>
            <person name="Roy S.W."/>
            <person name="Sarai C."/>
            <person name="Schaack S."/>
            <person name="Shirato S."/>
            <person name="Slamovits C.H."/>
            <person name="Spencer D.F."/>
            <person name="Suzuki S."/>
            <person name="Worden A.Z."/>
            <person name="Zauner S."/>
            <person name="Barry K."/>
            <person name="Bell C."/>
            <person name="Bharti A.K."/>
            <person name="Crow J.A."/>
            <person name="Grimwood J."/>
            <person name="Kramer R."/>
            <person name="Lindquist E."/>
            <person name="Lucas S."/>
            <person name="Salamov A."/>
            <person name="McFadden G.I."/>
            <person name="Lane C.E."/>
            <person name="Keeling P.J."/>
            <person name="Gray M.W."/>
            <person name="Grigoriev I.V."/>
            <person name="Archibald J.M."/>
        </authorList>
    </citation>
    <scope>NUCLEOTIDE SEQUENCE</scope>
    <source>
        <strain evidence="1 3">CCMP2712</strain>
    </source>
</reference>
<dbReference type="AlphaFoldDB" id="L1JMZ0"/>
<dbReference type="EMBL" id="JH992982">
    <property type="protein sequence ID" value="EKX49443.1"/>
    <property type="molecule type" value="Genomic_DNA"/>
</dbReference>
<dbReference type="PANTHER" id="PTHR16213:SF78">
    <property type="entry name" value="SELENOPROTEIN N"/>
    <property type="match status" value="1"/>
</dbReference>
<reference evidence="2" key="3">
    <citation type="submission" date="2015-06" db="UniProtKB">
        <authorList>
            <consortium name="EnsemblProtists"/>
        </authorList>
    </citation>
    <scope>IDENTIFICATION</scope>
</reference>
<reference evidence="3" key="2">
    <citation type="submission" date="2012-11" db="EMBL/GenBank/DDBJ databases">
        <authorList>
            <person name="Kuo A."/>
            <person name="Curtis B.A."/>
            <person name="Tanifuji G."/>
            <person name="Burki F."/>
            <person name="Gruber A."/>
            <person name="Irimia M."/>
            <person name="Maruyama S."/>
            <person name="Arias M.C."/>
            <person name="Ball S.G."/>
            <person name="Gile G.H."/>
            <person name="Hirakawa Y."/>
            <person name="Hopkins J.F."/>
            <person name="Rensing S.A."/>
            <person name="Schmutz J."/>
            <person name="Symeonidi A."/>
            <person name="Elias M."/>
            <person name="Eveleigh R.J."/>
            <person name="Herman E.K."/>
            <person name="Klute M.J."/>
            <person name="Nakayama T."/>
            <person name="Obornik M."/>
            <person name="Reyes-Prieto A."/>
            <person name="Armbrust E.V."/>
            <person name="Aves S.J."/>
            <person name="Beiko R.G."/>
            <person name="Coutinho P."/>
            <person name="Dacks J.B."/>
            <person name="Durnford D.G."/>
            <person name="Fast N.M."/>
            <person name="Green B.R."/>
            <person name="Grisdale C."/>
            <person name="Hempe F."/>
            <person name="Henrissat B."/>
            <person name="Hoppner M.P."/>
            <person name="Ishida K.-I."/>
            <person name="Kim E."/>
            <person name="Koreny L."/>
            <person name="Kroth P.G."/>
            <person name="Liu Y."/>
            <person name="Malik S.-B."/>
            <person name="Maier U.G."/>
            <person name="McRose D."/>
            <person name="Mock T."/>
            <person name="Neilson J.A."/>
            <person name="Onodera N.T."/>
            <person name="Poole A.M."/>
            <person name="Pritham E.J."/>
            <person name="Richards T.A."/>
            <person name="Rocap G."/>
            <person name="Roy S.W."/>
            <person name="Sarai C."/>
            <person name="Schaack S."/>
            <person name="Shirato S."/>
            <person name="Slamovits C.H."/>
            <person name="Spencer D.F."/>
            <person name="Suzuki S."/>
            <person name="Worden A.Z."/>
            <person name="Zauner S."/>
            <person name="Barry K."/>
            <person name="Bell C."/>
            <person name="Bharti A.K."/>
            <person name="Crow J.A."/>
            <person name="Grimwood J."/>
            <person name="Kramer R."/>
            <person name="Lindquist E."/>
            <person name="Lucas S."/>
            <person name="Salamov A."/>
            <person name="McFadden G.I."/>
            <person name="Lane C.E."/>
            <person name="Keeling P.J."/>
            <person name="Gray M.W."/>
            <person name="Grigoriev I.V."/>
            <person name="Archibald J.M."/>
        </authorList>
    </citation>
    <scope>NUCLEOTIDE SEQUENCE</scope>
    <source>
        <strain evidence="3">CCMP2712</strain>
    </source>
</reference>
<dbReference type="KEGG" id="gtt:GUITHDRAFT_104972"/>
<dbReference type="HOGENOM" id="CLU_525269_0_0_1"/>
<dbReference type="Proteomes" id="UP000011087">
    <property type="component" value="Unassembled WGS sequence"/>
</dbReference>
<dbReference type="PANTHER" id="PTHR16213">
    <property type="entry name" value="SELENOPROTEIN N"/>
    <property type="match status" value="1"/>
</dbReference>
<dbReference type="GO" id="GO:0055074">
    <property type="term" value="P:calcium ion homeostasis"/>
    <property type="evidence" value="ECO:0007669"/>
    <property type="project" value="TreeGrafter"/>
</dbReference>
<protein>
    <submittedName>
        <fullName evidence="1 2">Uncharacterized protein</fullName>
    </submittedName>
</protein>
<dbReference type="EnsemblProtists" id="EKX49443">
    <property type="protein sequence ID" value="EKX49443"/>
    <property type="gene ID" value="GUITHDRAFT_104972"/>
</dbReference>